<dbReference type="Proteomes" id="UP000219993">
    <property type="component" value="Chromosome"/>
</dbReference>
<dbReference type="KEGG" id="hbe:BEI_2870"/>
<reference evidence="2 3" key="1">
    <citation type="journal article" date="2017" name="Sci. Rep.">
        <title>Revealing the Saline Adaptation Strategies of the Halophilic Bacterium Halomonas beimenensis through High-throughput Omics and Transposon Mutagenesis Approaches.</title>
        <authorList>
            <person name="Chen Y.H."/>
            <person name="Lin S.S."/>
            <person name="Shyu Y.T."/>
        </authorList>
    </citation>
    <scope>NUCLEOTIDE SEQUENCE [LARGE SCALE GENOMIC DNA]</scope>
    <source>
        <strain evidence="2 3">NTU-111</strain>
    </source>
</reference>
<keyword evidence="3" id="KW-1185">Reference proteome</keyword>
<name>A0A291PAG1_9GAMM</name>
<feature type="chain" id="PRO_5012041751" description="DUF2125 domain-containing protein" evidence="1">
    <location>
        <begin position="25"/>
        <end position="470"/>
    </location>
</feature>
<organism evidence="2 3">
    <name type="scientific">Halomonas beimenensis</name>
    <dbReference type="NCBI Taxonomy" id="475662"/>
    <lineage>
        <taxon>Bacteria</taxon>
        <taxon>Pseudomonadati</taxon>
        <taxon>Pseudomonadota</taxon>
        <taxon>Gammaproteobacteria</taxon>
        <taxon>Oceanospirillales</taxon>
        <taxon>Halomonadaceae</taxon>
        <taxon>Halomonas</taxon>
    </lineage>
</organism>
<dbReference type="RefSeq" id="WP_097790121.1">
    <property type="nucleotide sequence ID" value="NZ_BAAADT010000014.1"/>
</dbReference>
<dbReference type="AlphaFoldDB" id="A0A291PAG1"/>
<evidence type="ECO:0000256" key="1">
    <source>
        <dbReference type="SAM" id="SignalP"/>
    </source>
</evidence>
<feature type="signal peptide" evidence="1">
    <location>
        <begin position="1"/>
        <end position="24"/>
    </location>
</feature>
<evidence type="ECO:0008006" key="4">
    <source>
        <dbReference type="Google" id="ProtNLM"/>
    </source>
</evidence>
<protein>
    <recommendedName>
        <fullName evidence="4">DUF2125 domain-containing protein</fullName>
    </recommendedName>
</protein>
<sequence length="470" mass="49538">MLTTTTRIAALAAMLALSTGPALADAERLEADLRARFAGTPGEFTLGEVSDSLLGGRTTAEDLSFVEPGGERVSVARYVVEGDYDAPDAVILEGLNVEARGEDVGRITAERMRVAEPEGPLLWGEGRSLEEAFVAAELTIDGLAMEGEGGGVASADGKKPRPARAASRGRVTVEHLQAVDLSRRAVGRLEMSGIAGESEGGDIGAGRFSLAALRIEGLRQRDGEEEDATLDRLEMNDLSIEADRLVAELASLSVDGDMTDGEGGVRLESLELDLARMIEMAPPAERTQLRMASNVLTGGSGRLTLDAVFDGNWEALGAKALLAGESRISAGDAFRWDLDVELPVRLPDGVEPSTYLARMDDLEGVTLLGGEIETTLTDLGLFGRMPAVMAASRGIGEAQFLEQARTQAKGFGTMLGPEFGAVLDGLVDMMEGQASELMVHLTLPAESGVDSLAADPLALPSKLSMRVETR</sequence>
<gene>
    <name evidence="2" type="ORF">BEI_2870</name>
</gene>
<keyword evidence="1" id="KW-0732">Signal</keyword>
<dbReference type="EMBL" id="CP021435">
    <property type="protein sequence ID" value="ATJ83857.1"/>
    <property type="molecule type" value="Genomic_DNA"/>
</dbReference>
<dbReference type="OrthoDB" id="6173968at2"/>
<proteinExistence type="predicted"/>
<evidence type="ECO:0000313" key="2">
    <source>
        <dbReference type="EMBL" id="ATJ83857.1"/>
    </source>
</evidence>
<accession>A0A291PAG1</accession>
<evidence type="ECO:0000313" key="3">
    <source>
        <dbReference type="Proteomes" id="UP000219993"/>
    </source>
</evidence>